<dbReference type="Pfam" id="PF00057">
    <property type="entry name" value="Ldl_recept_a"/>
    <property type="match status" value="1"/>
</dbReference>
<dbReference type="InterPro" id="IPR023415">
    <property type="entry name" value="LDLR_class-A_CS"/>
</dbReference>
<keyword evidence="4" id="KW-0812">Transmembrane</keyword>
<feature type="signal peptide" evidence="5">
    <location>
        <begin position="1"/>
        <end position="18"/>
    </location>
</feature>
<dbReference type="SUPFAM" id="SSF49854">
    <property type="entry name" value="Spermadhesin, CUB domain"/>
    <property type="match status" value="1"/>
</dbReference>
<keyword evidence="4" id="KW-0472">Membrane</keyword>
<keyword evidence="1 2" id="KW-1015">Disulfide bond</keyword>
<feature type="region of interest" description="Disordered" evidence="3">
    <location>
        <begin position="280"/>
        <end position="304"/>
    </location>
</feature>
<reference evidence="7 8" key="1">
    <citation type="submission" date="2024-01" db="EMBL/GenBank/DDBJ databases">
        <title>The genome of the rayed Mediterranean limpet Patella caerulea (Linnaeus, 1758).</title>
        <authorList>
            <person name="Anh-Thu Weber A."/>
            <person name="Halstead-Nussloch G."/>
        </authorList>
    </citation>
    <scope>NUCLEOTIDE SEQUENCE [LARGE SCALE GENOMIC DNA]</scope>
    <source>
        <strain evidence="7">AATW-2023a</strain>
        <tissue evidence="7">Whole specimen</tissue>
    </source>
</reference>
<dbReference type="CDD" id="cd00112">
    <property type="entry name" value="LDLa"/>
    <property type="match status" value="1"/>
</dbReference>
<protein>
    <recommendedName>
        <fullName evidence="6">CUB domain-containing protein</fullName>
    </recommendedName>
</protein>
<dbReference type="AlphaFoldDB" id="A0AAN8J0B9"/>
<dbReference type="Proteomes" id="UP001347796">
    <property type="component" value="Unassembled WGS sequence"/>
</dbReference>
<keyword evidence="4" id="KW-1133">Transmembrane helix</keyword>
<comment type="caution">
    <text evidence="2">Lacks conserved residue(s) required for the propagation of feature annotation.</text>
</comment>
<feature type="disulfide bond" evidence="2">
    <location>
        <begin position="151"/>
        <end position="169"/>
    </location>
</feature>
<dbReference type="SUPFAM" id="SSF57424">
    <property type="entry name" value="LDL receptor-like module"/>
    <property type="match status" value="1"/>
</dbReference>
<comment type="caution">
    <text evidence="7">The sequence shown here is derived from an EMBL/GenBank/DDBJ whole genome shotgun (WGS) entry which is preliminary data.</text>
</comment>
<evidence type="ECO:0000256" key="5">
    <source>
        <dbReference type="SAM" id="SignalP"/>
    </source>
</evidence>
<evidence type="ECO:0000256" key="4">
    <source>
        <dbReference type="SAM" id="Phobius"/>
    </source>
</evidence>
<keyword evidence="8" id="KW-1185">Reference proteome</keyword>
<dbReference type="PROSITE" id="PS01180">
    <property type="entry name" value="CUB"/>
    <property type="match status" value="1"/>
</dbReference>
<dbReference type="PANTHER" id="PTHR24652">
    <property type="entry name" value="LOW-DENSITY LIPOPROTEIN RECEPTOR CLASS A DOMAIN-CONTAINING PROTEIN 2"/>
    <property type="match status" value="1"/>
</dbReference>
<name>A0AAN8J0B9_PATCE</name>
<feature type="disulfide bond" evidence="2">
    <location>
        <begin position="144"/>
        <end position="156"/>
    </location>
</feature>
<dbReference type="InterPro" id="IPR036055">
    <property type="entry name" value="LDL_receptor-like_sf"/>
</dbReference>
<evidence type="ECO:0000259" key="6">
    <source>
        <dbReference type="PROSITE" id="PS01180"/>
    </source>
</evidence>
<gene>
    <name evidence="7" type="ORF">SNE40_023382</name>
</gene>
<sequence>MIRFVVFLMLVGANIVTSYTGVDYLNRNCGRSVYVIDSKIIKLSGYIDDDCEVTIKRLGSPKYDLQLQLSFLDFNVPCDEGSVTISGYSYDDSRESRTCGMTKPTTTYKSVDGILKIKFNKEDGVTPKSPHFQILVTEMRSGVCSNLEFECNNYNCIDNGLACDDNDNCGDNSDEEKGCLLQPGAIAGIVIGSLAFLFIVFCIAVCIYRKKRYGSVFHNKPPTAVTISTNQGIAQTYFVQPPTVYAAAPLQYNQQPLQYTQQTTQYNMQPTTQPIAQCPSTAQYPPAAQGPPPAYELSQFSQKS</sequence>
<feature type="transmembrane region" description="Helical" evidence="4">
    <location>
        <begin position="185"/>
        <end position="208"/>
    </location>
</feature>
<keyword evidence="5" id="KW-0732">Signal</keyword>
<dbReference type="Gene3D" id="2.60.120.290">
    <property type="entry name" value="Spermadhesin, CUB domain"/>
    <property type="match status" value="1"/>
</dbReference>
<dbReference type="SMART" id="SM00192">
    <property type="entry name" value="LDLa"/>
    <property type="match status" value="1"/>
</dbReference>
<dbReference type="InterPro" id="IPR042333">
    <property type="entry name" value="LRAD2/Mig-13-like"/>
</dbReference>
<feature type="chain" id="PRO_5042995162" description="CUB domain-containing protein" evidence="5">
    <location>
        <begin position="19"/>
        <end position="304"/>
    </location>
</feature>
<dbReference type="PROSITE" id="PS01209">
    <property type="entry name" value="LDLRA_1"/>
    <property type="match status" value="1"/>
</dbReference>
<feature type="domain" description="CUB" evidence="6">
    <location>
        <begin position="29"/>
        <end position="139"/>
    </location>
</feature>
<dbReference type="PROSITE" id="PS50068">
    <property type="entry name" value="LDLRA_2"/>
    <property type="match status" value="1"/>
</dbReference>
<dbReference type="Gene3D" id="4.10.400.10">
    <property type="entry name" value="Low-density Lipoprotein Receptor"/>
    <property type="match status" value="1"/>
</dbReference>
<evidence type="ECO:0000313" key="8">
    <source>
        <dbReference type="Proteomes" id="UP001347796"/>
    </source>
</evidence>
<dbReference type="InterPro" id="IPR000859">
    <property type="entry name" value="CUB_dom"/>
</dbReference>
<dbReference type="PANTHER" id="PTHR24652:SF69">
    <property type="entry name" value="CUB DOMAIN-CONTAINING PROTEIN"/>
    <property type="match status" value="1"/>
</dbReference>
<evidence type="ECO:0000256" key="3">
    <source>
        <dbReference type="SAM" id="MobiDB-lite"/>
    </source>
</evidence>
<evidence type="ECO:0000256" key="1">
    <source>
        <dbReference type="ARBA" id="ARBA00023157"/>
    </source>
</evidence>
<dbReference type="InterPro" id="IPR035914">
    <property type="entry name" value="Sperma_CUB_dom_sf"/>
</dbReference>
<evidence type="ECO:0000256" key="2">
    <source>
        <dbReference type="PROSITE-ProRule" id="PRU00124"/>
    </source>
</evidence>
<dbReference type="InterPro" id="IPR002172">
    <property type="entry name" value="LDrepeatLR_classA_rpt"/>
</dbReference>
<dbReference type="EMBL" id="JAZGQO010000021">
    <property type="protein sequence ID" value="KAK6166758.1"/>
    <property type="molecule type" value="Genomic_DNA"/>
</dbReference>
<organism evidence="7 8">
    <name type="scientific">Patella caerulea</name>
    <name type="common">Rayed Mediterranean limpet</name>
    <dbReference type="NCBI Taxonomy" id="87958"/>
    <lineage>
        <taxon>Eukaryota</taxon>
        <taxon>Metazoa</taxon>
        <taxon>Spiralia</taxon>
        <taxon>Lophotrochozoa</taxon>
        <taxon>Mollusca</taxon>
        <taxon>Gastropoda</taxon>
        <taxon>Patellogastropoda</taxon>
        <taxon>Patelloidea</taxon>
        <taxon>Patellidae</taxon>
        <taxon>Patella</taxon>
    </lineage>
</organism>
<evidence type="ECO:0000313" key="7">
    <source>
        <dbReference type="EMBL" id="KAK6166758.1"/>
    </source>
</evidence>
<accession>A0AAN8J0B9</accession>
<proteinExistence type="predicted"/>